<comment type="similarity">
    <text evidence="1">Belongs to the CIA30 family.</text>
</comment>
<dbReference type="SUPFAM" id="SSF49785">
    <property type="entry name" value="Galactose-binding domain-like"/>
    <property type="match status" value="1"/>
</dbReference>
<dbReference type="InterPro" id="IPR013857">
    <property type="entry name" value="NADH-UbQ_OxRdtase-assoc_prot30"/>
</dbReference>
<gene>
    <name evidence="4" type="ORF">DRW07_11740</name>
</gene>
<dbReference type="EMBL" id="RPOK01000003">
    <property type="protein sequence ID" value="RPJ66741.1"/>
    <property type="molecule type" value="Genomic_DNA"/>
</dbReference>
<name>A0A3N5YMP8_9ALTE</name>
<dbReference type="OrthoDB" id="442188at2"/>
<dbReference type="InterPro" id="IPR008979">
    <property type="entry name" value="Galactose-bd-like_sf"/>
</dbReference>
<keyword evidence="2" id="KW-0732">Signal</keyword>
<comment type="caution">
    <text evidence="4">The sequence shown here is derived from an EMBL/GenBank/DDBJ whole genome shotgun (WGS) entry which is preliminary data.</text>
</comment>
<proteinExistence type="inferred from homology"/>
<evidence type="ECO:0000256" key="1">
    <source>
        <dbReference type="ARBA" id="ARBA00007884"/>
    </source>
</evidence>
<sequence>MKQANLQVELTLLCLVVCCFVFSAHAMNLTMFDSPQEIQKWRVSNDTVMGGISSSTVTAEGESLLFSGELRLEYNGGFVSVWRTPEKGLFSDDSERISITVKGDGRPYQLRLRTLASPRISYSASFETTSGEWTTHTFQLSDFTPVWRGRLVSGAPALRFEDIYQVGFLLADKNPGDFALKVQQIVALKQS</sequence>
<dbReference type="PANTHER" id="PTHR13194:SF19">
    <property type="entry name" value="NAD(P)-BINDING ROSSMANN-FOLD SUPERFAMILY PROTEIN"/>
    <property type="match status" value="1"/>
</dbReference>
<dbReference type="RefSeq" id="WP_124028098.1">
    <property type="nucleotide sequence ID" value="NZ_JBHRSN010000006.1"/>
</dbReference>
<evidence type="ECO:0000256" key="2">
    <source>
        <dbReference type="SAM" id="SignalP"/>
    </source>
</evidence>
<evidence type="ECO:0000259" key="3">
    <source>
        <dbReference type="Pfam" id="PF08547"/>
    </source>
</evidence>
<dbReference type="AlphaFoldDB" id="A0A3N5YMP8"/>
<feature type="domain" description="NADH:ubiquinone oxidoreductase intermediate-associated protein 30" evidence="3">
    <location>
        <begin position="32"/>
        <end position="182"/>
    </location>
</feature>
<protein>
    <submittedName>
        <fullName evidence="4">CIA30 family protein</fullName>
    </submittedName>
</protein>
<feature type="chain" id="PRO_5018006493" evidence="2">
    <location>
        <begin position="27"/>
        <end position="191"/>
    </location>
</feature>
<evidence type="ECO:0000313" key="4">
    <source>
        <dbReference type="EMBL" id="RPJ66741.1"/>
    </source>
</evidence>
<organism evidence="4 5">
    <name type="scientific">Alteromonas sediminis</name>
    <dbReference type="NCBI Taxonomy" id="2259342"/>
    <lineage>
        <taxon>Bacteria</taxon>
        <taxon>Pseudomonadati</taxon>
        <taxon>Pseudomonadota</taxon>
        <taxon>Gammaproteobacteria</taxon>
        <taxon>Alteromonadales</taxon>
        <taxon>Alteromonadaceae</taxon>
        <taxon>Alteromonas/Salinimonas group</taxon>
        <taxon>Alteromonas</taxon>
    </lineage>
</organism>
<dbReference type="PANTHER" id="PTHR13194">
    <property type="entry name" value="COMPLEX I INTERMEDIATE-ASSOCIATED PROTEIN 30"/>
    <property type="match status" value="1"/>
</dbReference>
<dbReference type="InterPro" id="IPR039131">
    <property type="entry name" value="NDUFAF1"/>
</dbReference>
<reference evidence="4 5" key="1">
    <citation type="submission" date="2018-11" db="EMBL/GenBank/DDBJ databases">
        <authorList>
            <person name="Ye M.-Q."/>
            <person name="Du Z.-J."/>
        </authorList>
    </citation>
    <scope>NUCLEOTIDE SEQUENCE [LARGE SCALE GENOMIC DNA]</scope>
    <source>
        <strain evidence="4 5">U0105</strain>
    </source>
</reference>
<dbReference type="Proteomes" id="UP000275281">
    <property type="component" value="Unassembled WGS sequence"/>
</dbReference>
<accession>A0A3N5YMP8</accession>
<feature type="signal peptide" evidence="2">
    <location>
        <begin position="1"/>
        <end position="26"/>
    </location>
</feature>
<evidence type="ECO:0000313" key="5">
    <source>
        <dbReference type="Proteomes" id="UP000275281"/>
    </source>
</evidence>
<dbReference type="Pfam" id="PF08547">
    <property type="entry name" value="CIA30"/>
    <property type="match status" value="1"/>
</dbReference>
<keyword evidence="5" id="KW-1185">Reference proteome</keyword>